<organism evidence="2">
    <name type="scientific">Cryptococcus bacillisporus CA1280</name>
    <dbReference type="NCBI Taxonomy" id="1296109"/>
    <lineage>
        <taxon>Eukaryota</taxon>
        <taxon>Fungi</taxon>
        <taxon>Dikarya</taxon>
        <taxon>Basidiomycota</taxon>
        <taxon>Agaricomycotina</taxon>
        <taxon>Tremellomycetes</taxon>
        <taxon>Tremellales</taxon>
        <taxon>Cryptococcaceae</taxon>
        <taxon>Cryptococcus</taxon>
        <taxon>Cryptococcus gattii species complex</taxon>
    </lineage>
</organism>
<evidence type="ECO:0000256" key="1">
    <source>
        <dbReference type="SAM" id="MobiDB-lite"/>
    </source>
</evidence>
<dbReference type="EMBL" id="KN847987">
    <property type="protein sequence ID" value="KIR45734.1"/>
    <property type="molecule type" value="Genomic_DNA"/>
</dbReference>
<name>A0A0D0VGT4_CRYGA</name>
<feature type="region of interest" description="Disordered" evidence="1">
    <location>
        <begin position="40"/>
        <end position="76"/>
    </location>
</feature>
<gene>
    <name evidence="2" type="ORF">I312_05096</name>
</gene>
<reference evidence="2" key="1">
    <citation type="submission" date="2015-01" db="EMBL/GenBank/DDBJ databases">
        <title>The Genome Sequence of Cryptococcus gattii CA1280.</title>
        <authorList>
            <consortium name="The Broad Institute Genomics Platform"/>
            <person name="Cuomo C."/>
            <person name="Litvintseva A."/>
            <person name="Chen Y."/>
            <person name="Heitman J."/>
            <person name="Sun S."/>
            <person name="Springer D."/>
            <person name="Dromer F."/>
            <person name="Young S."/>
            <person name="Zeng Q."/>
            <person name="Gargeya S."/>
            <person name="Abouelleil A."/>
            <person name="Alvarado L."/>
            <person name="Chapman S.B."/>
            <person name="Gainer-Dewar J."/>
            <person name="Goldberg J."/>
            <person name="Griggs A."/>
            <person name="Gujja S."/>
            <person name="Hansen M."/>
            <person name="Howarth C."/>
            <person name="Imamovic A."/>
            <person name="Larimer J."/>
            <person name="Murphy C."/>
            <person name="Naylor J."/>
            <person name="Pearson M."/>
            <person name="Priest M."/>
            <person name="Roberts A."/>
            <person name="Saif S."/>
            <person name="Shea T."/>
            <person name="Sykes S."/>
            <person name="Wortman J."/>
            <person name="Nusbaum C."/>
            <person name="Birren B."/>
        </authorList>
    </citation>
    <scope>NUCLEOTIDE SEQUENCE [LARGE SCALE GENOMIC DNA]</scope>
    <source>
        <strain evidence="2">CA1280</strain>
    </source>
</reference>
<accession>A0A0D0VGT4</accession>
<protein>
    <submittedName>
        <fullName evidence="2">Unplaced genomic scaffold supercont1.15, whole genome shotgun sequence</fullName>
    </submittedName>
</protein>
<evidence type="ECO:0000313" key="2">
    <source>
        <dbReference type="EMBL" id="KIR45734.1"/>
    </source>
</evidence>
<proteinExistence type="predicted"/>
<dbReference type="AlphaFoldDB" id="A0A0D0VGT4"/>
<dbReference type="HOGENOM" id="CLU_2483301_0_0_1"/>
<sequence>MAEAGDMLKEDIRIGSLPFLEIKDTALQAPTTTKRMFFDRQSSKTITNSSPATPPGTSHKHYIPPRSRQQLAPGGGDITSALIVFGI</sequence>